<dbReference type="EMBL" id="JABJVM010000011">
    <property type="protein sequence ID" value="MBA3926897.1"/>
    <property type="molecule type" value="Genomic_DNA"/>
</dbReference>
<reference evidence="2 3" key="1">
    <citation type="submission" date="2020-08" db="EMBL/GenBank/DDBJ databases">
        <title>Listeria ohnekaius sp. nov. and Listeria portnoyii sp. nov. isolated from non-agricultural and natural environments.</title>
        <authorList>
            <person name="Weller D."/>
            <person name="Belias A.M."/>
            <person name="Liao J."/>
            <person name="Guo S."/>
            <person name="Orsi R.H."/>
            <person name="Wiedmann M."/>
        </authorList>
    </citation>
    <scope>NUCLEOTIDE SEQUENCE [LARGE SCALE GENOMIC DNA]</scope>
    <source>
        <strain evidence="2 3">FSL W9-0585</strain>
    </source>
</reference>
<dbReference type="AlphaFoldDB" id="A0A7W1YGP2"/>
<keyword evidence="3" id="KW-1185">Reference proteome</keyword>
<sequence>MIEHDMKPLDNEFLEHAIFSSTLMIKIADIESILRNLYLGTYIIGGHRGAGKTTLINSIEKKFVMDSYQHLGQPKHIRYKFLHLNVANDKTDLLRELVLFIEKIYDENWEKYEEIVDDKKIFKKKKIMNKRYEERINSLKEKVLFDIFLEEIKEDSVADRRNRYMNVTFSLKDIFLNAIPFKLGINKEIKHLAYKEIRNRRIKSPRQRKEDLIAEVIDLIDILSKEVAIVIIMDELDKMNNTDFKKFMRENKTIFTESSAVFFLLVDHIKYVSLKYDKSFAIMHNLIRDYIYLPRLNWKEFLLVVPKILKISNLRTLRSIYYYSKGNYREVVKIKKDYNNLYGFNAKLDHQSSLRDIEYINDSFYIVVGLVENDYISDLPEPLKEIAIDFIFDIIDMYQINKSITSQELNEVKEEYLMLNPTVNSVIKRVGSIISDYKCINVPESEESLATEISKYYGSKHPNFKGNNYRPVLIETTEISMLYRLIGIYHDSIDGVIICKEEQADTQFNISYTATILVSSDYMQPVAYINHKGFAWNFEVGHRYYEMLSYLDENEIIYIDIELPINQSMVQRGENLKPFLDKLINKQLNENQGL</sequence>
<protein>
    <recommendedName>
        <fullName evidence="1">KAP NTPase domain-containing protein</fullName>
    </recommendedName>
</protein>
<evidence type="ECO:0000313" key="2">
    <source>
        <dbReference type="EMBL" id="MBA3926897.1"/>
    </source>
</evidence>
<dbReference type="RefSeq" id="WP_181677027.1">
    <property type="nucleotide sequence ID" value="NZ_JABJVM010000011.1"/>
</dbReference>
<accession>A0A7W1YGP2</accession>
<comment type="caution">
    <text evidence="2">The sequence shown here is derived from an EMBL/GenBank/DDBJ whole genome shotgun (WGS) entry which is preliminary data.</text>
</comment>
<gene>
    <name evidence="2" type="ORF">HPK16_11135</name>
</gene>
<dbReference type="Pfam" id="PF07693">
    <property type="entry name" value="KAP_NTPase"/>
    <property type="match status" value="1"/>
</dbReference>
<proteinExistence type="predicted"/>
<name>A0A7W1YGP2_9LIST</name>
<feature type="domain" description="KAP NTPase" evidence="1">
    <location>
        <begin position="46"/>
        <end position="267"/>
    </location>
</feature>
<dbReference type="InterPro" id="IPR027417">
    <property type="entry name" value="P-loop_NTPase"/>
</dbReference>
<evidence type="ECO:0000313" key="3">
    <source>
        <dbReference type="Proteomes" id="UP000548787"/>
    </source>
</evidence>
<dbReference type="Proteomes" id="UP000548787">
    <property type="component" value="Unassembled WGS sequence"/>
</dbReference>
<organism evidence="2 3">
    <name type="scientific">Listeria rustica</name>
    <dbReference type="NCBI Taxonomy" id="2713503"/>
    <lineage>
        <taxon>Bacteria</taxon>
        <taxon>Bacillati</taxon>
        <taxon>Bacillota</taxon>
        <taxon>Bacilli</taxon>
        <taxon>Bacillales</taxon>
        <taxon>Listeriaceae</taxon>
        <taxon>Listeria</taxon>
    </lineage>
</organism>
<dbReference type="InterPro" id="IPR011646">
    <property type="entry name" value="KAP_P-loop"/>
</dbReference>
<dbReference type="SUPFAM" id="SSF52540">
    <property type="entry name" value="P-loop containing nucleoside triphosphate hydrolases"/>
    <property type="match status" value="1"/>
</dbReference>
<evidence type="ECO:0000259" key="1">
    <source>
        <dbReference type="Pfam" id="PF07693"/>
    </source>
</evidence>